<comment type="similarity">
    <text evidence="1">Belongs to the FGGY kinase family.</text>
</comment>
<reference evidence="5 6" key="1">
    <citation type="journal article" date="2016" name="Nat. Commun.">
        <title>Thousands of microbial genomes shed light on interconnected biogeochemical processes in an aquifer system.</title>
        <authorList>
            <person name="Anantharaman K."/>
            <person name="Brown C.T."/>
            <person name="Hug L.A."/>
            <person name="Sharon I."/>
            <person name="Castelle C.J."/>
            <person name="Probst A.J."/>
            <person name="Thomas B.C."/>
            <person name="Singh A."/>
            <person name="Wilkins M.J."/>
            <person name="Karaoz U."/>
            <person name="Brodie E.L."/>
            <person name="Williams K.H."/>
            <person name="Hubbard S.S."/>
            <person name="Banfield J.F."/>
        </authorList>
    </citation>
    <scope>NUCLEOTIDE SEQUENCE [LARGE SCALE GENOMIC DNA]</scope>
</reference>
<dbReference type="STRING" id="1798647.A2855_01080"/>
<accession>A0A1G2CBE7</accession>
<protein>
    <recommendedName>
        <fullName evidence="4">Carbohydrate kinase FGGY N-terminal domain-containing protein</fullName>
    </recommendedName>
</protein>
<evidence type="ECO:0000313" key="6">
    <source>
        <dbReference type="Proteomes" id="UP000179059"/>
    </source>
</evidence>
<feature type="domain" description="Carbohydrate kinase FGGY N-terminal" evidence="4">
    <location>
        <begin position="2"/>
        <end position="86"/>
    </location>
</feature>
<evidence type="ECO:0000256" key="1">
    <source>
        <dbReference type="ARBA" id="ARBA00009156"/>
    </source>
</evidence>
<dbReference type="AlphaFoldDB" id="A0A1G2CBE7"/>
<dbReference type="PANTHER" id="PTHR10196">
    <property type="entry name" value="SUGAR KINASE"/>
    <property type="match status" value="1"/>
</dbReference>
<evidence type="ECO:0000256" key="3">
    <source>
        <dbReference type="ARBA" id="ARBA00022777"/>
    </source>
</evidence>
<name>A0A1G2CBE7_9BACT</name>
<dbReference type="Proteomes" id="UP000179059">
    <property type="component" value="Unassembled WGS sequence"/>
</dbReference>
<evidence type="ECO:0000313" key="5">
    <source>
        <dbReference type="EMBL" id="OGY98079.1"/>
    </source>
</evidence>
<dbReference type="GO" id="GO:0005829">
    <property type="term" value="C:cytosol"/>
    <property type="evidence" value="ECO:0007669"/>
    <property type="project" value="TreeGrafter"/>
</dbReference>
<keyword evidence="3" id="KW-0418">Kinase</keyword>
<keyword evidence="2" id="KW-0808">Transferase</keyword>
<dbReference type="GO" id="GO:0006071">
    <property type="term" value="P:glycerol metabolic process"/>
    <property type="evidence" value="ECO:0007669"/>
    <property type="project" value="TreeGrafter"/>
</dbReference>
<sequence>MDSWFLWNVTAPRIHATDYTNASRTLLFNIRKLKWDRSLLKIFGIPASALPRALPSKFHFGDLNPRILGFKLPVLAMCGDQQASLFAAGTAPGTAKVTYGTGAFFMQILGGKYERRPGFFTTIAASGKRPVFALEAKVNQGAADVLKVLHQPLALHRTIAGIVEEVGEILARLNPQPAKVIVDGGITKYRKLPAIQRAVSGIRAERQSTPNGTALGVAKLMR</sequence>
<evidence type="ECO:0000259" key="4">
    <source>
        <dbReference type="Pfam" id="PF00370"/>
    </source>
</evidence>
<proteinExistence type="inferred from homology"/>
<dbReference type="EMBL" id="MHKX01000016">
    <property type="protein sequence ID" value="OGY98079.1"/>
    <property type="molecule type" value="Genomic_DNA"/>
</dbReference>
<dbReference type="GO" id="GO:0004370">
    <property type="term" value="F:glycerol kinase activity"/>
    <property type="evidence" value="ECO:0007669"/>
    <property type="project" value="TreeGrafter"/>
</dbReference>
<comment type="caution">
    <text evidence="5">The sequence shown here is derived from an EMBL/GenBank/DDBJ whole genome shotgun (WGS) entry which is preliminary data.</text>
</comment>
<organism evidence="5 6">
    <name type="scientific">Candidatus Liptonbacteria bacterium RIFCSPHIGHO2_01_FULL_57_28</name>
    <dbReference type="NCBI Taxonomy" id="1798647"/>
    <lineage>
        <taxon>Bacteria</taxon>
        <taxon>Candidatus Liptoniibacteriota</taxon>
    </lineage>
</organism>
<gene>
    <name evidence="5" type="ORF">A2855_01080</name>
</gene>
<evidence type="ECO:0000256" key="2">
    <source>
        <dbReference type="ARBA" id="ARBA00022679"/>
    </source>
</evidence>
<dbReference type="Pfam" id="PF00370">
    <property type="entry name" value="FGGY_N"/>
    <property type="match status" value="1"/>
</dbReference>
<dbReference type="PANTHER" id="PTHR10196:SF69">
    <property type="entry name" value="GLYCEROL KINASE"/>
    <property type="match status" value="1"/>
</dbReference>
<dbReference type="InterPro" id="IPR018484">
    <property type="entry name" value="FGGY_N"/>
</dbReference>
<dbReference type="Gene3D" id="3.30.420.40">
    <property type="match status" value="2"/>
</dbReference>
<dbReference type="SUPFAM" id="SSF53067">
    <property type="entry name" value="Actin-like ATPase domain"/>
    <property type="match status" value="2"/>
</dbReference>
<dbReference type="InterPro" id="IPR043129">
    <property type="entry name" value="ATPase_NBD"/>
</dbReference>